<evidence type="ECO:0000259" key="13">
    <source>
        <dbReference type="PROSITE" id="PS51193"/>
    </source>
</evidence>
<accession>A0A381PFM3</accession>
<dbReference type="GO" id="GO:0043139">
    <property type="term" value="F:5'-3' DNA helicase activity"/>
    <property type="evidence" value="ECO:0007669"/>
    <property type="project" value="UniProtKB-EC"/>
</dbReference>
<dbReference type="GO" id="GO:0051536">
    <property type="term" value="F:iron-sulfur cluster binding"/>
    <property type="evidence" value="ECO:0007669"/>
    <property type="project" value="UniProtKB-KW"/>
</dbReference>
<dbReference type="InterPro" id="IPR010614">
    <property type="entry name" value="RAD3-like_helicase_DEAD"/>
</dbReference>
<dbReference type="InterPro" id="IPR011545">
    <property type="entry name" value="DEAD/DEAH_box_helicase_dom"/>
</dbReference>
<dbReference type="GO" id="GO:0046872">
    <property type="term" value="F:metal ion binding"/>
    <property type="evidence" value="ECO:0007669"/>
    <property type="project" value="UniProtKB-KW"/>
</dbReference>
<dbReference type="InterPro" id="IPR006555">
    <property type="entry name" value="ATP-dep_Helicase_C"/>
</dbReference>
<dbReference type="PROSITE" id="PS51193">
    <property type="entry name" value="HELICASE_ATP_BIND_2"/>
    <property type="match status" value="1"/>
</dbReference>
<protein>
    <recommendedName>
        <fullName evidence="11">DNA 5'-3' helicase</fullName>
        <ecNumber evidence="11">5.6.2.3</ecNumber>
    </recommendedName>
</protein>
<evidence type="ECO:0000256" key="1">
    <source>
        <dbReference type="ARBA" id="ARBA00001966"/>
    </source>
</evidence>
<dbReference type="Pfam" id="PF00270">
    <property type="entry name" value="DEAD"/>
    <property type="match status" value="1"/>
</dbReference>
<reference evidence="14" key="1">
    <citation type="submission" date="2018-05" db="EMBL/GenBank/DDBJ databases">
        <authorList>
            <person name="Lanie J.A."/>
            <person name="Ng W.-L."/>
            <person name="Kazmierczak K.M."/>
            <person name="Andrzejewski T.M."/>
            <person name="Davidsen T.M."/>
            <person name="Wayne K.J."/>
            <person name="Tettelin H."/>
            <person name="Glass J.I."/>
            <person name="Rusch D."/>
            <person name="Podicherti R."/>
            <person name="Tsui H.-C.T."/>
            <person name="Winkler M.E."/>
        </authorList>
    </citation>
    <scope>NUCLEOTIDE SEQUENCE</scope>
</reference>
<evidence type="ECO:0000256" key="4">
    <source>
        <dbReference type="ARBA" id="ARBA00022801"/>
    </source>
</evidence>
<keyword evidence="4" id="KW-0378">Hydrolase</keyword>
<keyword evidence="9" id="KW-0238">DNA-binding</keyword>
<dbReference type="GO" id="GO:0005524">
    <property type="term" value="F:ATP binding"/>
    <property type="evidence" value="ECO:0007669"/>
    <property type="project" value="UniProtKB-KW"/>
</dbReference>
<evidence type="ECO:0000256" key="8">
    <source>
        <dbReference type="ARBA" id="ARBA00023014"/>
    </source>
</evidence>
<dbReference type="AlphaFoldDB" id="A0A381PFM3"/>
<dbReference type="InterPro" id="IPR027417">
    <property type="entry name" value="P-loop_NTPase"/>
</dbReference>
<feature type="domain" description="Helicase ATP-binding" evidence="13">
    <location>
        <begin position="13"/>
        <end position="272"/>
    </location>
</feature>
<evidence type="ECO:0000256" key="2">
    <source>
        <dbReference type="ARBA" id="ARBA00022723"/>
    </source>
</evidence>
<evidence type="ECO:0000256" key="10">
    <source>
        <dbReference type="ARBA" id="ARBA00023235"/>
    </source>
</evidence>
<dbReference type="SMART" id="SM00491">
    <property type="entry name" value="HELICc2"/>
    <property type="match status" value="1"/>
</dbReference>
<evidence type="ECO:0000256" key="6">
    <source>
        <dbReference type="ARBA" id="ARBA00022840"/>
    </source>
</evidence>
<comment type="cofactor">
    <cofactor evidence="1">
        <name>[4Fe-4S] cluster</name>
        <dbReference type="ChEBI" id="CHEBI:49883"/>
    </cofactor>
</comment>
<dbReference type="PANTHER" id="PTHR11472">
    <property type="entry name" value="DNA REPAIR DEAD HELICASE RAD3/XP-D SUBFAMILY MEMBER"/>
    <property type="match status" value="1"/>
</dbReference>
<keyword evidence="8" id="KW-0411">Iron-sulfur</keyword>
<dbReference type="Pfam" id="PF06733">
    <property type="entry name" value="DEAD_2"/>
    <property type="match status" value="1"/>
</dbReference>
<gene>
    <name evidence="14" type="ORF">METZ01_LOCUS18288</name>
</gene>
<dbReference type="Pfam" id="PF13307">
    <property type="entry name" value="Helicase_C_2"/>
    <property type="match status" value="1"/>
</dbReference>
<dbReference type="GO" id="GO:0006281">
    <property type="term" value="P:DNA repair"/>
    <property type="evidence" value="ECO:0007669"/>
    <property type="project" value="TreeGrafter"/>
</dbReference>
<evidence type="ECO:0000313" key="14">
    <source>
        <dbReference type="EMBL" id="SUZ65434.1"/>
    </source>
</evidence>
<dbReference type="EMBL" id="UINC01000960">
    <property type="protein sequence ID" value="SUZ65434.1"/>
    <property type="molecule type" value="Genomic_DNA"/>
</dbReference>
<keyword evidence="10" id="KW-0413">Isomerase</keyword>
<sequence>MNSLTEYFGTSSPLVSLLPGFQPRNGQAWMAQAVSDAINSYENLVIEAGTGTGKTFAYLLPALLSNRKIIISTGTKALQDQLYHRDLPLLSKTIGRPMTTALLKGRSNYLCLYRLDLTDVNEAKLKKDLKFVKEWRHKTISGDCSELADVNENSAIWPLVTSTVDNCLGQKCPLFDECHVVNARRLAQKADLVVINHHLLLADLAMKDDGFIEFLPGADAVILDEAHQIPDLATQFFGVSIGSRQLELLLDELSLEIIPINQYELQNLLDISQTTLRQLKATVPQREGRYDLDEIIDDVSGSITDLCFAFTNLQNAIAIFKETSDNISKIHEQLINFSERLSSISNQEKYDGLRWLEVSSRSVRFYTTPLDVASTLNKFFSCSNQAWIFTSATLAVGEDFSHFTSRIGLSDIKGITFESPYDLKNNALIYLPPNIPLPSDQKHTTEVMQNVVPLLRLTNGGIFFLFTSHRALNLAQEWFELQSKVLKNRPLLIQGEFPRDDILRRFRNYGNAVLLGTGTFWEGVDVRGIALTIVVIDKLPFGSPADPLMMARLEYIRRQGGNGFIEHQIPSAAISLKQGAGRLLRDQADYGVIVICDPRITSKGYGSIFLDCLKPIPSTNSIKTVKNFFIKHEN</sequence>
<dbReference type="Gene3D" id="3.40.50.300">
    <property type="entry name" value="P-loop containing nucleotide triphosphate hydrolases"/>
    <property type="match status" value="2"/>
</dbReference>
<evidence type="ECO:0000256" key="9">
    <source>
        <dbReference type="ARBA" id="ARBA00023125"/>
    </source>
</evidence>
<comment type="catalytic activity">
    <reaction evidence="12">
        <text>ATP + H2O = ADP + phosphate + H(+)</text>
        <dbReference type="Rhea" id="RHEA:13065"/>
        <dbReference type="ChEBI" id="CHEBI:15377"/>
        <dbReference type="ChEBI" id="CHEBI:15378"/>
        <dbReference type="ChEBI" id="CHEBI:30616"/>
        <dbReference type="ChEBI" id="CHEBI:43474"/>
        <dbReference type="ChEBI" id="CHEBI:456216"/>
        <dbReference type="EC" id="5.6.2.3"/>
    </reaction>
</comment>
<proteinExistence type="predicted"/>
<evidence type="ECO:0000256" key="11">
    <source>
        <dbReference type="ARBA" id="ARBA00044969"/>
    </source>
</evidence>
<keyword evidence="3" id="KW-0547">Nucleotide-binding</keyword>
<evidence type="ECO:0000256" key="7">
    <source>
        <dbReference type="ARBA" id="ARBA00023004"/>
    </source>
</evidence>
<keyword evidence="5" id="KW-0347">Helicase</keyword>
<dbReference type="InterPro" id="IPR045028">
    <property type="entry name" value="DinG/Rad3-like"/>
</dbReference>
<keyword evidence="6" id="KW-0067">ATP-binding</keyword>
<organism evidence="14">
    <name type="scientific">marine metagenome</name>
    <dbReference type="NCBI Taxonomy" id="408172"/>
    <lineage>
        <taxon>unclassified sequences</taxon>
        <taxon>metagenomes</taxon>
        <taxon>ecological metagenomes</taxon>
    </lineage>
</organism>
<keyword evidence="2" id="KW-0479">Metal-binding</keyword>
<dbReference type="InterPro" id="IPR014013">
    <property type="entry name" value="Helic_SF1/SF2_ATP-bd_DinG/Rad3"/>
</dbReference>
<dbReference type="GO" id="GO:0003677">
    <property type="term" value="F:DNA binding"/>
    <property type="evidence" value="ECO:0007669"/>
    <property type="project" value="UniProtKB-KW"/>
</dbReference>
<evidence type="ECO:0000256" key="3">
    <source>
        <dbReference type="ARBA" id="ARBA00022741"/>
    </source>
</evidence>
<evidence type="ECO:0000256" key="12">
    <source>
        <dbReference type="ARBA" id="ARBA00048954"/>
    </source>
</evidence>
<dbReference type="SMART" id="SM00487">
    <property type="entry name" value="DEXDc"/>
    <property type="match status" value="1"/>
</dbReference>
<dbReference type="SUPFAM" id="SSF52540">
    <property type="entry name" value="P-loop containing nucleoside triphosphate hydrolases"/>
    <property type="match status" value="2"/>
</dbReference>
<dbReference type="PANTHER" id="PTHR11472:SF34">
    <property type="entry name" value="REGULATOR OF TELOMERE ELONGATION HELICASE 1"/>
    <property type="match status" value="1"/>
</dbReference>
<name>A0A381PFM3_9ZZZZ</name>
<evidence type="ECO:0000256" key="5">
    <source>
        <dbReference type="ARBA" id="ARBA00022806"/>
    </source>
</evidence>
<keyword evidence="7" id="KW-0408">Iron</keyword>
<dbReference type="InterPro" id="IPR014001">
    <property type="entry name" value="Helicase_ATP-bd"/>
</dbReference>
<dbReference type="GO" id="GO:0016818">
    <property type="term" value="F:hydrolase activity, acting on acid anhydrides, in phosphorus-containing anhydrides"/>
    <property type="evidence" value="ECO:0007669"/>
    <property type="project" value="InterPro"/>
</dbReference>
<dbReference type="EC" id="5.6.2.3" evidence="11"/>